<accession>A0A081L9B3</accession>
<comment type="caution">
    <text evidence="9">The sequence shown here is derived from an EMBL/GenBank/DDBJ whole genome shotgun (WGS) entry which is preliminary data.</text>
</comment>
<dbReference type="InterPro" id="IPR045324">
    <property type="entry name" value="Small_multidrug_res"/>
</dbReference>
<dbReference type="AlphaFoldDB" id="A0A081L9B3"/>
<dbReference type="Proteomes" id="UP000028091">
    <property type="component" value="Unassembled WGS sequence"/>
</dbReference>
<sequence length="104" mass="11267">MGWFFVLLASVCEIGGTIGLSMFSKKKQITTGLLFVGGFALSFLFLYASFSSVQVSVAYTVWIGLGTAGSVLFNMILFKEPKNMIRMLSLLLIVIGVVGLKLFA</sequence>
<evidence type="ECO:0000256" key="6">
    <source>
        <dbReference type="ARBA" id="ARBA00023136"/>
    </source>
</evidence>
<keyword evidence="6 8" id="KW-0472">Membrane</keyword>
<organism evidence="9 10">
    <name type="scientific">Bacillus zhangzhouensis</name>
    <dbReference type="NCBI Taxonomy" id="1178540"/>
    <lineage>
        <taxon>Bacteria</taxon>
        <taxon>Bacillati</taxon>
        <taxon>Bacillota</taxon>
        <taxon>Bacilli</taxon>
        <taxon>Bacillales</taxon>
        <taxon>Bacillaceae</taxon>
        <taxon>Bacillus</taxon>
    </lineage>
</organism>
<keyword evidence="3" id="KW-1003">Cell membrane</keyword>
<feature type="transmembrane region" description="Helical" evidence="8">
    <location>
        <begin position="6"/>
        <end position="24"/>
    </location>
</feature>
<dbReference type="PANTHER" id="PTHR30561:SF0">
    <property type="entry name" value="GUANIDINIUM EXPORTER"/>
    <property type="match status" value="1"/>
</dbReference>
<evidence type="ECO:0000256" key="5">
    <source>
        <dbReference type="ARBA" id="ARBA00022989"/>
    </source>
</evidence>
<reference evidence="9 10" key="1">
    <citation type="submission" date="2012-09" db="EMBL/GenBank/DDBJ databases">
        <title>Genome Sequence of Bacillus sp. DW5-4.</title>
        <authorList>
            <person name="Lai Q."/>
            <person name="Liu Y."/>
            <person name="Shao Z."/>
        </authorList>
    </citation>
    <scope>NUCLEOTIDE SEQUENCE [LARGE SCALE GENOMIC DNA]</scope>
    <source>
        <strain evidence="9 10">DW5-4</strain>
    </source>
</reference>
<dbReference type="Gene3D" id="1.10.3730.20">
    <property type="match status" value="1"/>
</dbReference>
<dbReference type="PANTHER" id="PTHR30561">
    <property type="entry name" value="SMR FAMILY PROTON-DEPENDENT DRUG EFFLUX TRANSPORTER SUGE"/>
    <property type="match status" value="1"/>
</dbReference>
<dbReference type="InterPro" id="IPR037185">
    <property type="entry name" value="EmrE-like"/>
</dbReference>
<dbReference type="GO" id="GO:0005886">
    <property type="term" value="C:plasma membrane"/>
    <property type="evidence" value="ECO:0007669"/>
    <property type="project" value="UniProtKB-SubCell"/>
</dbReference>
<evidence type="ECO:0000256" key="3">
    <source>
        <dbReference type="ARBA" id="ARBA00022475"/>
    </source>
</evidence>
<evidence type="ECO:0000313" key="9">
    <source>
        <dbReference type="EMBL" id="KEP25839.1"/>
    </source>
</evidence>
<evidence type="ECO:0000313" key="10">
    <source>
        <dbReference type="Proteomes" id="UP000028091"/>
    </source>
</evidence>
<keyword evidence="5 8" id="KW-1133">Transmembrane helix</keyword>
<proteinExistence type="inferred from homology"/>
<dbReference type="SUPFAM" id="SSF103481">
    <property type="entry name" value="Multidrug resistance efflux transporter EmrE"/>
    <property type="match status" value="1"/>
</dbReference>
<feature type="transmembrane region" description="Helical" evidence="8">
    <location>
        <begin position="31"/>
        <end position="50"/>
    </location>
</feature>
<feature type="transmembrane region" description="Helical" evidence="8">
    <location>
        <begin position="56"/>
        <end position="78"/>
    </location>
</feature>
<comment type="subcellular location">
    <subcellularLocation>
        <location evidence="1 7">Cell membrane</location>
        <topology evidence="1 7">Multi-pass membrane protein</topology>
    </subcellularLocation>
</comment>
<evidence type="ECO:0000256" key="4">
    <source>
        <dbReference type="ARBA" id="ARBA00022692"/>
    </source>
</evidence>
<protein>
    <submittedName>
        <fullName evidence="9">Multidrug resistance protein SMR</fullName>
    </submittedName>
</protein>
<keyword evidence="2" id="KW-0813">Transport</keyword>
<evidence type="ECO:0000256" key="1">
    <source>
        <dbReference type="ARBA" id="ARBA00004651"/>
    </source>
</evidence>
<dbReference type="EMBL" id="JOTP01000016">
    <property type="protein sequence ID" value="KEP25839.1"/>
    <property type="molecule type" value="Genomic_DNA"/>
</dbReference>
<evidence type="ECO:0000256" key="8">
    <source>
        <dbReference type="SAM" id="Phobius"/>
    </source>
</evidence>
<feature type="transmembrane region" description="Helical" evidence="8">
    <location>
        <begin position="85"/>
        <end position="103"/>
    </location>
</feature>
<dbReference type="Pfam" id="PF00893">
    <property type="entry name" value="Multi_Drug_Res"/>
    <property type="match status" value="1"/>
</dbReference>
<dbReference type="RefSeq" id="WP_034323125.1">
    <property type="nucleotide sequence ID" value="NZ_JAVIKA010000006.1"/>
</dbReference>
<keyword evidence="4 7" id="KW-0812">Transmembrane</keyword>
<evidence type="ECO:0000256" key="2">
    <source>
        <dbReference type="ARBA" id="ARBA00022448"/>
    </source>
</evidence>
<name>A0A081L9B3_9BACI</name>
<dbReference type="OrthoDB" id="21828at2"/>
<evidence type="ECO:0000256" key="7">
    <source>
        <dbReference type="RuleBase" id="RU003942"/>
    </source>
</evidence>
<comment type="similarity">
    <text evidence="7">Belongs to the drug/metabolite transporter (DMT) superfamily. Small multidrug resistance (SMR) (TC 2.A.7.1) family.</text>
</comment>
<dbReference type="InterPro" id="IPR000390">
    <property type="entry name" value="Small_drug/metabolite_transptr"/>
</dbReference>
<dbReference type="GO" id="GO:0022857">
    <property type="term" value="F:transmembrane transporter activity"/>
    <property type="evidence" value="ECO:0007669"/>
    <property type="project" value="InterPro"/>
</dbReference>
<gene>
    <name evidence="9" type="ORF">BA70_05655</name>
</gene>
<dbReference type="eggNOG" id="COG2076">
    <property type="taxonomic scope" value="Bacteria"/>
</dbReference>
<keyword evidence="10" id="KW-1185">Reference proteome</keyword>